<evidence type="ECO:0000313" key="2">
    <source>
        <dbReference type="EMBL" id="TQD73587.1"/>
    </source>
</evidence>
<organism evidence="2 3">
    <name type="scientific">Malus baccata</name>
    <name type="common">Siberian crab apple</name>
    <name type="synonym">Pyrus baccata</name>
    <dbReference type="NCBI Taxonomy" id="106549"/>
    <lineage>
        <taxon>Eukaryota</taxon>
        <taxon>Viridiplantae</taxon>
        <taxon>Streptophyta</taxon>
        <taxon>Embryophyta</taxon>
        <taxon>Tracheophyta</taxon>
        <taxon>Spermatophyta</taxon>
        <taxon>Magnoliopsida</taxon>
        <taxon>eudicotyledons</taxon>
        <taxon>Gunneridae</taxon>
        <taxon>Pentapetalae</taxon>
        <taxon>rosids</taxon>
        <taxon>fabids</taxon>
        <taxon>Rosales</taxon>
        <taxon>Rosaceae</taxon>
        <taxon>Amygdaloideae</taxon>
        <taxon>Maleae</taxon>
        <taxon>Malus</taxon>
    </lineage>
</organism>
<evidence type="ECO:0000256" key="1">
    <source>
        <dbReference type="SAM" id="MobiDB-lite"/>
    </source>
</evidence>
<protein>
    <submittedName>
        <fullName evidence="2">Uncharacterized protein</fullName>
    </submittedName>
</protein>
<proteinExistence type="predicted"/>
<name>A0A540KHB0_MALBA</name>
<dbReference type="EMBL" id="VIEB01001273">
    <property type="protein sequence ID" value="TQD73587.1"/>
    <property type="molecule type" value="Genomic_DNA"/>
</dbReference>
<reference evidence="2 3" key="1">
    <citation type="journal article" date="2019" name="G3 (Bethesda)">
        <title>Sequencing of a Wild Apple (Malus baccata) Genome Unravels the Differences Between Cultivated and Wild Apple Species Regarding Disease Resistance and Cold Tolerance.</title>
        <authorList>
            <person name="Chen X."/>
        </authorList>
    </citation>
    <scope>NUCLEOTIDE SEQUENCE [LARGE SCALE GENOMIC DNA]</scope>
    <source>
        <strain evidence="3">cv. Shandingzi</strain>
        <tissue evidence="2">Leaves</tissue>
    </source>
</reference>
<keyword evidence="3" id="KW-1185">Reference proteome</keyword>
<sequence length="114" mass="12427">MSNLISNRRVASRVGQTSSSAGSATATSPPDMGTTSVPPVTPISPMVYAVPASSTFLVTHHVLSGRRTHRQPRSYQEVEQFVVKIKGHVILWKGFGYRAVGEEGFGWDIGLMRR</sequence>
<comment type="caution">
    <text evidence="2">The sequence shown here is derived from an EMBL/GenBank/DDBJ whole genome shotgun (WGS) entry which is preliminary data.</text>
</comment>
<evidence type="ECO:0000313" key="3">
    <source>
        <dbReference type="Proteomes" id="UP000315295"/>
    </source>
</evidence>
<accession>A0A540KHB0</accession>
<dbReference type="AlphaFoldDB" id="A0A540KHB0"/>
<gene>
    <name evidence="2" type="ORF">C1H46_040868</name>
</gene>
<feature type="region of interest" description="Disordered" evidence="1">
    <location>
        <begin position="1"/>
        <end position="38"/>
    </location>
</feature>
<feature type="compositionally biased region" description="Low complexity" evidence="1">
    <location>
        <begin position="17"/>
        <end position="38"/>
    </location>
</feature>
<dbReference type="Proteomes" id="UP000315295">
    <property type="component" value="Unassembled WGS sequence"/>
</dbReference>